<accession>A0A4P6K4U9</accession>
<dbReference type="OrthoDB" id="1273722at2"/>
<evidence type="ECO:0000313" key="2">
    <source>
        <dbReference type="EMBL" id="QBD82992.1"/>
    </source>
</evidence>
<keyword evidence="3" id="KW-1185">Reference proteome</keyword>
<sequence length="353" mass="41733">MVNNWLSIHIFYASNPLPLLTEMLEPLVNSLRAHGLIQRYFFIRYWQEGPHVRLRLLLTERAMEERVKREAEEVINAYLRRRPALYDAENEQMQSFYKDMYIIEYGQQKWDETYGTEGRMPLRPNNSLHYIDYEPEYNRYGGREGVEVAEWHFEKSSEIVLKLISSTNLHVRTILLGLSIQLTLPLCFGLLEDEQRVIKFLTNYESHWLENYHKDSSSSAATFEKKFMRMSSRLQQRIAEIRSYALQDKLETLTSVERAWIEHIRELRERIDILVAARKLIFQDRVQNRAFIPELPLQAYNILLGSYVHMTNNRLGVLILDEIYLAYLQRRALEEAQKTSALQSVSASHEVGL</sequence>
<dbReference type="EMBL" id="CP035758">
    <property type="protein sequence ID" value="QBD82992.1"/>
    <property type="molecule type" value="Genomic_DNA"/>
</dbReference>
<dbReference type="InterPro" id="IPR023809">
    <property type="entry name" value="Thiopep_bacteriocin_synth_dom"/>
</dbReference>
<gene>
    <name evidence="2" type="ORF">EPA93_46335</name>
</gene>
<dbReference type="NCBIfam" id="TIGR03891">
    <property type="entry name" value="thiopep_ocin"/>
    <property type="match status" value="1"/>
</dbReference>
<reference evidence="2 3" key="1">
    <citation type="submission" date="2019-01" db="EMBL/GenBank/DDBJ databases">
        <title>Ktedonosporobacter rubrisoli SCAWS-G2.</title>
        <authorList>
            <person name="Huang Y."/>
            <person name="Yan B."/>
        </authorList>
    </citation>
    <scope>NUCLEOTIDE SEQUENCE [LARGE SCALE GENOMIC DNA]</scope>
    <source>
        <strain evidence="2 3">SCAWS-G2</strain>
    </source>
</reference>
<organism evidence="2 3">
    <name type="scientific">Ktedonosporobacter rubrisoli</name>
    <dbReference type="NCBI Taxonomy" id="2509675"/>
    <lineage>
        <taxon>Bacteria</taxon>
        <taxon>Bacillati</taxon>
        <taxon>Chloroflexota</taxon>
        <taxon>Ktedonobacteria</taxon>
        <taxon>Ktedonobacterales</taxon>
        <taxon>Ktedonosporobacteraceae</taxon>
        <taxon>Ktedonosporobacter</taxon>
    </lineage>
</organism>
<proteinExistence type="predicted"/>
<dbReference type="Pfam" id="PF14028">
    <property type="entry name" value="Lant_dehydr_C"/>
    <property type="match status" value="1"/>
</dbReference>
<evidence type="ECO:0000313" key="3">
    <source>
        <dbReference type="Proteomes" id="UP000290365"/>
    </source>
</evidence>
<dbReference type="Proteomes" id="UP000290365">
    <property type="component" value="Chromosome"/>
</dbReference>
<protein>
    <submittedName>
        <fullName evidence="2">Lantibiotic biosynthesis protein</fullName>
    </submittedName>
</protein>
<dbReference type="KEGG" id="kbs:EPA93_46335"/>
<dbReference type="RefSeq" id="WP_129894060.1">
    <property type="nucleotide sequence ID" value="NZ_CP035758.1"/>
</dbReference>
<feature type="domain" description="Thiopeptide-type bacteriocin biosynthesis" evidence="1">
    <location>
        <begin position="5"/>
        <end position="333"/>
    </location>
</feature>
<dbReference type="AlphaFoldDB" id="A0A4P6K4U9"/>
<evidence type="ECO:0000259" key="1">
    <source>
        <dbReference type="Pfam" id="PF14028"/>
    </source>
</evidence>
<name>A0A4P6K4U9_KTERU</name>